<protein>
    <submittedName>
        <fullName evidence="3">Uncharacterized protein</fullName>
    </submittedName>
</protein>
<proteinExistence type="predicted"/>
<gene>
    <name evidence="3" type="primary">LOC108007442</name>
</gene>
<keyword evidence="1" id="KW-0732">Signal</keyword>
<dbReference type="RefSeq" id="XP_016926592.3">
    <property type="nucleotide sequence ID" value="XM_017071103.4"/>
</dbReference>
<evidence type="ECO:0000256" key="1">
    <source>
        <dbReference type="SAM" id="SignalP"/>
    </source>
</evidence>
<dbReference type="AlphaFoldDB" id="A0AB39Z1H5"/>
<feature type="chain" id="PRO_5046529938" evidence="1">
    <location>
        <begin position="24"/>
        <end position="197"/>
    </location>
</feature>
<keyword evidence="2" id="KW-1185">Reference proteome</keyword>
<sequence>MRLHLNLVGLLVYLLAPFLQIRAIRSSGNCSLVYEIPFKFVCKGKVTNDMYTLFRDNRAPAGTSYSVWHSEEDDDDVSMVLITFHCPQLSGLDFIALDKNVFMLSQFFVGTSGNGSFQTILVSPCTLHCFPFSLRYPRELERHCLGEDLGDGDDVTKKPILFYGSLMVKIPEAVKNDARTLSLLRVLLVVVYAKIIY</sequence>
<name>A0AB39Z1H5_DROSZ</name>
<accession>A0AB39Z1H5</accession>
<organism evidence="2 3">
    <name type="scientific">Drosophila suzukii</name>
    <name type="common">Spotted-wing drosophila fruit fly</name>
    <dbReference type="NCBI Taxonomy" id="28584"/>
    <lineage>
        <taxon>Eukaryota</taxon>
        <taxon>Metazoa</taxon>
        <taxon>Ecdysozoa</taxon>
        <taxon>Arthropoda</taxon>
        <taxon>Hexapoda</taxon>
        <taxon>Insecta</taxon>
        <taxon>Pterygota</taxon>
        <taxon>Neoptera</taxon>
        <taxon>Endopterygota</taxon>
        <taxon>Diptera</taxon>
        <taxon>Brachycera</taxon>
        <taxon>Muscomorpha</taxon>
        <taxon>Ephydroidea</taxon>
        <taxon>Drosophilidae</taxon>
        <taxon>Drosophila</taxon>
        <taxon>Sophophora</taxon>
    </lineage>
</organism>
<dbReference type="Proteomes" id="UP001652628">
    <property type="component" value="Chromosome 3"/>
</dbReference>
<evidence type="ECO:0000313" key="3">
    <source>
        <dbReference type="RefSeq" id="XP_016926592.3"/>
    </source>
</evidence>
<dbReference type="GeneID" id="108007442"/>
<evidence type="ECO:0000313" key="2">
    <source>
        <dbReference type="Proteomes" id="UP001652628"/>
    </source>
</evidence>
<reference evidence="3" key="1">
    <citation type="submission" date="2025-08" db="UniProtKB">
        <authorList>
            <consortium name="RefSeq"/>
        </authorList>
    </citation>
    <scope>IDENTIFICATION</scope>
</reference>
<feature type="signal peptide" evidence="1">
    <location>
        <begin position="1"/>
        <end position="23"/>
    </location>
</feature>